<keyword evidence="4" id="KW-1185">Reference proteome</keyword>
<dbReference type="AlphaFoldDB" id="A0A4R0INJ6"/>
<feature type="region of interest" description="Disordered" evidence="2">
    <location>
        <begin position="124"/>
        <end position="155"/>
    </location>
</feature>
<sequence>MLAAARQALRELQAEQLEEQAAAAGDALEAEASAETEPRLYFEKLPDFVDQFLTKAYRREIPARSTWCAEWWKHPEAVLRLSALWRAWEALRLEPGTGMSVWWRDHADPHMARLLDTNGPFKGCTRDQHQQNGKLEPLPFDTPPPELYDPLTYAG</sequence>
<organism evidence="3 4">
    <name type="scientific">Kribbella capetownensis</name>
    <dbReference type="NCBI Taxonomy" id="1572659"/>
    <lineage>
        <taxon>Bacteria</taxon>
        <taxon>Bacillati</taxon>
        <taxon>Actinomycetota</taxon>
        <taxon>Actinomycetes</taxon>
        <taxon>Propionibacteriales</taxon>
        <taxon>Kribbellaceae</taxon>
        <taxon>Kribbella</taxon>
    </lineage>
</organism>
<proteinExistence type="predicted"/>
<gene>
    <name evidence="3" type="ORF">E0H75_42350</name>
</gene>
<dbReference type="Pfam" id="PF16259">
    <property type="entry name" value="DUF4913"/>
    <property type="match status" value="1"/>
</dbReference>
<dbReference type="EMBL" id="SJKD01000019">
    <property type="protein sequence ID" value="TCC33924.1"/>
    <property type="molecule type" value="Genomic_DNA"/>
</dbReference>
<evidence type="ECO:0000256" key="2">
    <source>
        <dbReference type="SAM" id="MobiDB-lite"/>
    </source>
</evidence>
<dbReference type="OrthoDB" id="4570343at2"/>
<reference evidence="3 4" key="1">
    <citation type="submission" date="2019-02" db="EMBL/GenBank/DDBJ databases">
        <title>Kribbella capetownensis sp. nov. and Kribbella speibonae sp. nov., isolated from soil.</title>
        <authorList>
            <person name="Curtis S.M."/>
            <person name="Norton I."/>
            <person name="Everest G.J."/>
            <person name="Meyers P.R."/>
        </authorList>
    </citation>
    <scope>NUCLEOTIDE SEQUENCE [LARGE SCALE GENOMIC DNA]</scope>
    <source>
        <strain evidence="3 4">YM53</strain>
    </source>
</reference>
<evidence type="ECO:0000313" key="3">
    <source>
        <dbReference type="EMBL" id="TCC33924.1"/>
    </source>
</evidence>
<evidence type="ECO:0000256" key="1">
    <source>
        <dbReference type="SAM" id="Coils"/>
    </source>
</evidence>
<name>A0A4R0INJ6_9ACTN</name>
<dbReference type="InterPro" id="IPR032584">
    <property type="entry name" value="DUF4913"/>
</dbReference>
<comment type="caution">
    <text evidence="3">The sequence shown here is derived from an EMBL/GenBank/DDBJ whole genome shotgun (WGS) entry which is preliminary data.</text>
</comment>
<accession>A0A4R0INJ6</accession>
<keyword evidence="1" id="KW-0175">Coiled coil</keyword>
<dbReference type="Proteomes" id="UP000293342">
    <property type="component" value="Unassembled WGS sequence"/>
</dbReference>
<feature type="coiled-coil region" evidence="1">
    <location>
        <begin position="2"/>
        <end position="34"/>
    </location>
</feature>
<evidence type="ECO:0000313" key="4">
    <source>
        <dbReference type="Proteomes" id="UP000293342"/>
    </source>
</evidence>
<protein>
    <submittedName>
        <fullName evidence="3">DUF4913 domain-containing protein</fullName>
    </submittedName>
</protein>